<keyword evidence="1" id="KW-0472">Membrane</keyword>
<accession>A0A1H9MY45</accession>
<feature type="transmembrane region" description="Helical" evidence="1">
    <location>
        <begin position="33"/>
        <end position="54"/>
    </location>
</feature>
<dbReference type="RefSeq" id="WP_090619783.1">
    <property type="nucleotide sequence ID" value="NZ_FOFD01000004.1"/>
</dbReference>
<dbReference type="STRING" id="1186196.SAMN04489841_3551"/>
<protein>
    <submittedName>
        <fullName evidence="2">Uncharacterized protein</fullName>
    </submittedName>
</protein>
<organism evidence="2 3">
    <name type="scientific">Natrinema salaciae</name>
    <dbReference type="NCBI Taxonomy" id="1186196"/>
    <lineage>
        <taxon>Archaea</taxon>
        <taxon>Methanobacteriati</taxon>
        <taxon>Methanobacteriota</taxon>
        <taxon>Stenosarchaea group</taxon>
        <taxon>Halobacteria</taxon>
        <taxon>Halobacteriales</taxon>
        <taxon>Natrialbaceae</taxon>
        <taxon>Natrinema</taxon>
    </lineage>
</organism>
<evidence type="ECO:0000313" key="3">
    <source>
        <dbReference type="Proteomes" id="UP000199114"/>
    </source>
</evidence>
<feature type="transmembrane region" description="Helical" evidence="1">
    <location>
        <begin position="66"/>
        <end position="86"/>
    </location>
</feature>
<dbReference type="Pfam" id="PF25957">
    <property type="entry name" value="DUF7994"/>
    <property type="match status" value="1"/>
</dbReference>
<dbReference type="Proteomes" id="UP000199114">
    <property type="component" value="Unassembled WGS sequence"/>
</dbReference>
<dbReference type="AlphaFoldDB" id="A0A1H9MY45"/>
<evidence type="ECO:0000256" key="1">
    <source>
        <dbReference type="SAM" id="Phobius"/>
    </source>
</evidence>
<keyword evidence="3" id="KW-1185">Reference proteome</keyword>
<evidence type="ECO:0000313" key="2">
    <source>
        <dbReference type="EMBL" id="SER28640.1"/>
    </source>
</evidence>
<reference evidence="3" key="1">
    <citation type="submission" date="2016-10" db="EMBL/GenBank/DDBJ databases">
        <authorList>
            <person name="Varghese N."/>
            <person name="Submissions S."/>
        </authorList>
    </citation>
    <scope>NUCLEOTIDE SEQUENCE [LARGE SCALE GENOMIC DNA]</scope>
    <source>
        <strain evidence="3">DSM 25055</strain>
    </source>
</reference>
<dbReference type="InterPro" id="IPR058307">
    <property type="entry name" value="DUF7994"/>
</dbReference>
<dbReference type="OrthoDB" id="187657at2157"/>
<name>A0A1H9MY45_9EURY</name>
<gene>
    <name evidence="2" type="ORF">SAMN04489841_3551</name>
</gene>
<feature type="transmembrane region" description="Helical" evidence="1">
    <location>
        <begin position="98"/>
        <end position="116"/>
    </location>
</feature>
<sequence>MKRRIAPLLGVVMLGLVGVYLAAFGRQALTGPLAGALLVGFVLSAVLQLAGGLVDSVAIGGRTVPWNVLVGIGEVALAVVVTLSAVRPAVVTGDEGSWFFAAAMLAGGTSLAWFGVQTARDSRHVDLEASPSNRRLVGIALLVAVSCGIGLFVATNV</sequence>
<feature type="transmembrane region" description="Helical" evidence="1">
    <location>
        <begin position="136"/>
        <end position="154"/>
    </location>
</feature>
<proteinExistence type="predicted"/>
<keyword evidence="1" id="KW-1133">Transmembrane helix</keyword>
<dbReference type="EMBL" id="FOFD01000004">
    <property type="protein sequence ID" value="SER28640.1"/>
    <property type="molecule type" value="Genomic_DNA"/>
</dbReference>
<keyword evidence="1" id="KW-0812">Transmembrane</keyword>